<organism evidence="2">
    <name type="scientific">hydrothermal vent metagenome</name>
    <dbReference type="NCBI Taxonomy" id="652676"/>
    <lineage>
        <taxon>unclassified sequences</taxon>
        <taxon>metagenomes</taxon>
        <taxon>ecological metagenomes</taxon>
    </lineage>
</organism>
<dbReference type="InterPro" id="IPR022803">
    <property type="entry name" value="Ribosomal_uL5_dom_sf"/>
</dbReference>
<reference evidence="2" key="1">
    <citation type="submission" date="2016-10" db="EMBL/GenBank/DDBJ databases">
        <authorList>
            <person name="de Groot N.N."/>
        </authorList>
    </citation>
    <scope>NUCLEOTIDE SEQUENCE</scope>
</reference>
<sequence length="46" mass="5201">MFPEVEFDNIIKTHGMNITIVTSTENDKEAFTLLEKLGMPFAKGKN</sequence>
<dbReference type="AlphaFoldDB" id="A0A1W1CTB4"/>
<protein>
    <submittedName>
        <fullName evidence="2">LSU ribosomal protein L5p (L11e)</fullName>
    </submittedName>
</protein>
<accession>A0A1W1CTB4</accession>
<name>A0A1W1CTB4_9ZZZZ</name>
<proteinExistence type="predicted"/>
<evidence type="ECO:0000259" key="1">
    <source>
        <dbReference type="Pfam" id="PF00673"/>
    </source>
</evidence>
<dbReference type="SUPFAM" id="SSF55282">
    <property type="entry name" value="RL5-like"/>
    <property type="match status" value="1"/>
</dbReference>
<dbReference type="Gene3D" id="3.30.1440.10">
    <property type="match status" value="1"/>
</dbReference>
<keyword evidence="2" id="KW-0689">Ribosomal protein</keyword>
<keyword evidence="2" id="KW-0687">Ribonucleoprotein</keyword>
<dbReference type="GO" id="GO:0005840">
    <property type="term" value="C:ribosome"/>
    <property type="evidence" value="ECO:0007669"/>
    <property type="project" value="UniProtKB-KW"/>
</dbReference>
<dbReference type="EMBL" id="FPHN01000261">
    <property type="protein sequence ID" value="SFV68937.1"/>
    <property type="molecule type" value="Genomic_DNA"/>
</dbReference>
<feature type="domain" description="Large ribosomal subunit protein uL5 C-terminal" evidence="1">
    <location>
        <begin position="1"/>
        <end position="41"/>
    </location>
</feature>
<evidence type="ECO:0000313" key="2">
    <source>
        <dbReference type="EMBL" id="SFV68937.1"/>
    </source>
</evidence>
<dbReference type="Pfam" id="PF00673">
    <property type="entry name" value="Ribosomal_L5_C"/>
    <property type="match status" value="1"/>
</dbReference>
<gene>
    <name evidence="2" type="ORF">MNB_SV-14-832</name>
</gene>
<dbReference type="InterPro" id="IPR031309">
    <property type="entry name" value="Ribosomal_uL5_C"/>
</dbReference>